<reference evidence="1" key="1">
    <citation type="submission" date="2020-12" db="EMBL/GenBank/DDBJ databases">
        <authorList>
            <person name="Iha C."/>
        </authorList>
    </citation>
    <scope>NUCLEOTIDE SEQUENCE</scope>
</reference>
<keyword evidence="2" id="KW-1185">Reference proteome</keyword>
<sequence>DSGGPALIPDVLHGSYEWGRPALDLIVGVTSGGNGLRDDEKMESVYTRVSELQSWVLSVIE</sequence>
<dbReference type="InterPro" id="IPR043504">
    <property type="entry name" value="Peptidase_S1_PA_chymotrypsin"/>
</dbReference>
<protein>
    <recommendedName>
        <fullName evidence="3">Peptidase S1 domain-containing protein</fullName>
    </recommendedName>
</protein>
<dbReference type="EMBL" id="CAJHUC010000799">
    <property type="protein sequence ID" value="CAD7698269.1"/>
    <property type="molecule type" value="Genomic_DNA"/>
</dbReference>
<proteinExistence type="predicted"/>
<comment type="caution">
    <text evidence="1">The sequence shown here is derived from an EMBL/GenBank/DDBJ whole genome shotgun (WGS) entry which is preliminary data.</text>
</comment>
<dbReference type="AlphaFoldDB" id="A0A8S1IW17"/>
<name>A0A8S1IW17_9CHLO</name>
<gene>
    <name evidence="1" type="ORF">OSTQU699_LOCUS3630</name>
</gene>
<dbReference type="Gene3D" id="2.40.10.10">
    <property type="entry name" value="Trypsin-like serine proteases"/>
    <property type="match status" value="1"/>
</dbReference>
<organism evidence="1 2">
    <name type="scientific">Ostreobium quekettii</name>
    <dbReference type="NCBI Taxonomy" id="121088"/>
    <lineage>
        <taxon>Eukaryota</taxon>
        <taxon>Viridiplantae</taxon>
        <taxon>Chlorophyta</taxon>
        <taxon>core chlorophytes</taxon>
        <taxon>Ulvophyceae</taxon>
        <taxon>TCBD clade</taxon>
        <taxon>Bryopsidales</taxon>
        <taxon>Ostreobineae</taxon>
        <taxon>Ostreobiaceae</taxon>
        <taxon>Ostreobium</taxon>
    </lineage>
</organism>
<evidence type="ECO:0000313" key="1">
    <source>
        <dbReference type="EMBL" id="CAD7698269.1"/>
    </source>
</evidence>
<evidence type="ECO:0008006" key="3">
    <source>
        <dbReference type="Google" id="ProtNLM"/>
    </source>
</evidence>
<accession>A0A8S1IW17</accession>
<evidence type="ECO:0000313" key="2">
    <source>
        <dbReference type="Proteomes" id="UP000708148"/>
    </source>
</evidence>
<dbReference type="InterPro" id="IPR009003">
    <property type="entry name" value="Peptidase_S1_PA"/>
</dbReference>
<feature type="non-terminal residue" evidence="1">
    <location>
        <position position="61"/>
    </location>
</feature>
<dbReference type="Proteomes" id="UP000708148">
    <property type="component" value="Unassembled WGS sequence"/>
</dbReference>
<dbReference type="SUPFAM" id="SSF50494">
    <property type="entry name" value="Trypsin-like serine proteases"/>
    <property type="match status" value="1"/>
</dbReference>
<feature type="non-terminal residue" evidence="1">
    <location>
        <position position="1"/>
    </location>
</feature>